<evidence type="ECO:0000259" key="2">
    <source>
        <dbReference type="Pfam" id="PF00078"/>
    </source>
</evidence>
<dbReference type="PANTHER" id="PTHR37984:SF15">
    <property type="entry name" value="INTEGRASE CATALYTIC DOMAIN-CONTAINING PROTEIN"/>
    <property type="match status" value="1"/>
</dbReference>
<dbReference type="InterPro" id="IPR000477">
    <property type="entry name" value="RT_dom"/>
</dbReference>
<dbReference type="Proteomes" id="UP000283509">
    <property type="component" value="Unassembled WGS sequence"/>
</dbReference>
<feature type="domain" description="Reverse transcriptase" evidence="2">
    <location>
        <begin position="1"/>
        <end position="44"/>
    </location>
</feature>
<feature type="compositionally biased region" description="Polar residues" evidence="1">
    <location>
        <begin position="336"/>
        <end position="345"/>
    </location>
</feature>
<dbReference type="InterPro" id="IPR043128">
    <property type="entry name" value="Rev_trsase/Diguanyl_cyclase"/>
</dbReference>
<organism evidence="3 4">
    <name type="scientific">Penaeus vannamei</name>
    <name type="common">Whiteleg shrimp</name>
    <name type="synonym">Litopenaeus vannamei</name>
    <dbReference type="NCBI Taxonomy" id="6689"/>
    <lineage>
        <taxon>Eukaryota</taxon>
        <taxon>Metazoa</taxon>
        <taxon>Ecdysozoa</taxon>
        <taxon>Arthropoda</taxon>
        <taxon>Crustacea</taxon>
        <taxon>Multicrustacea</taxon>
        <taxon>Malacostraca</taxon>
        <taxon>Eumalacostraca</taxon>
        <taxon>Eucarida</taxon>
        <taxon>Decapoda</taxon>
        <taxon>Dendrobranchiata</taxon>
        <taxon>Penaeoidea</taxon>
        <taxon>Penaeidae</taxon>
        <taxon>Penaeus</taxon>
    </lineage>
</organism>
<dbReference type="InterPro" id="IPR036397">
    <property type="entry name" value="RNaseH_sf"/>
</dbReference>
<comment type="caution">
    <text evidence="3">The sequence shown here is derived from an EMBL/GenBank/DDBJ whole genome shotgun (WGS) entry which is preliminary data.</text>
</comment>
<reference evidence="3 4" key="1">
    <citation type="submission" date="2018-04" db="EMBL/GenBank/DDBJ databases">
        <authorList>
            <person name="Zhang X."/>
            <person name="Yuan J."/>
            <person name="Li F."/>
            <person name="Xiang J."/>
        </authorList>
    </citation>
    <scope>NUCLEOTIDE SEQUENCE [LARGE SCALE GENOMIC DNA]</scope>
    <source>
        <tissue evidence="3">Muscle</tissue>
    </source>
</reference>
<name>A0A423SMX7_PENVA</name>
<dbReference type="AlphaFoldDB" id="A0A423SMX7"/>
<dbReference type="PANTHER" id="PTHR37984">
    <property type="entry name" value="PROTEIN CBG26694"/>
    <property type="match status" value="1"/>
</dbReference>
<evidence type="ECO:0000313" key="3">
    <source>
        <dbReference type="EMBL" id="ROT65587.1"/>
    </source>
</evidence>
<dbReference type="STRING" id="6689.A0A423SMX7"/>
<feature type="region of interest" description="Disordered" evidence="1">
    <location>
        <begin position="331"/>
        <end position="362"/>
    </location>
</feature>
<protein>
    <submittedName>
        <fullName evidence="3">Uncharacterized protein K02A2.6-like</fullName>
    </submittedName>
</protein>
<keyword evidence="4" id="KW-1185">Reference proteome</keyword>
<reference evidence="3 4" key="2">
    <citation type="submission" date="2019-01" db="EMBL/GenBank/DDBJ databases">
        <title>The decoding of complex shrimp genome reveals the adaptation for benthos swimmer, frequently molting mechanism and breeding impact on genome.</title>
        <authorList>
            <person name="Sun Y."/>
            <person name="Gao Y."/>
            <person name="Yu Y."/>
        </authorList>
    </citation>
    <scope>NUCLEOTIDE SEQUENCE [LARGE SCALE GENOMIC DNA]</scope>
    <source>
        <tissue evidence="3">Muscle</tissue>
    </source>
</reference>
<dbReference type="InterPro" id="IPR050951">
    <property type="entry name" value="Retrovirus_Pol_polyprotein"/>
</dbReference>
<feature type="compositionally biased region" description="Basic and acidic residues" evidence="1">
    <location>
        <begin position="40"/>
        <end position="57"/>
    </location>
</feature>
<dbReference type="InterPro" id="IPR012337">
    <property type="entry name" value="RNaseH-like_sf"/>
</dbReference>
<sequence length="395" mass="44211">MPFGLQNAVQTFQRFINDVTRGLEDVFTYIDDILVTSASKEDHASSPSSEDYKKRESVPPGLHFISHDRHLLHSDSDNEAVDALSRVTISVATLTDDAVDYHLVSREQRPDTSVTPIIEGQTSLERIKISNSRNDFLCDVSLGYPRPYILPSLRQQFFHACHQHHGIRAPHHLIRSKVVWPAINRDTFPIPDGRFQHIHIDIVGPLPMDDGCSYILTMIDRFTRWPEAMPIHDITAVTVTSSAPGSPTSAPRTPLLPTAAPRSELWCQLMILLGSKRIRTTAYHPCANGMEDLQWTTAEMVYRTMLTLPVYLSVKASNIEPGDLRQATLRTDDSDAQPTDETLSATGHIHTSRTPGLHPRSPLCPPYEGPFPDEDTVIIVRLSLMDLSTSSLNNR</sequence>
<gene>
    <name evidence="3" type="ORF">C7M84_016450</name>
</gene>
<dbReference type="SUPFAM" id="SSF56672">
    <property type="entry name" value="DNA/RNA polymerases"/>
    <property type="match status" value="1"/>
</dbReference>
<dbReference type="Pfam" id="PF00078">
    <property type="entry name" value="RVT_1"/>
    <property type="match status" value="1"/>
</dbReference>
<proteinExistence type="predicted"/>
<accession>A0A423SMX7</accession>
<dbReference type="SUPFAM" id="SSF53098">
    <property type="entry name" value="Ribonuclease H-like"/>
    <property type="match status" value="1"/>
</dbReference>
<evidence type="ECO:0000313" key="4">
    <source>
        <dbReference type="Proteomes" id="UP000283509"/>
    </source>
</evidence>
<dbReference type="Gene3D" id="3.30.420.10">
    <property type="entry name" value="Ribonuclease H-like superfamily/Ribonuclease H"/>
    <property type="match status" value="1"/>
</dbReference>
<dbReference type="Gene3D" id="3.30.70.270">
    <property type="match status" value="1"/>
</dbReference>
<dbReference type="GO" id="GO:0003676">
    <property type="term" value="F:nucleic acid binding"/>
    <property type="evidence" value="ECO:0007669"/>
    <property type="project" value="InterPro"/>
</dbReference>
<dbReference type="InterPro" id="IPR043502">
    <property type="entry name" value="DNA/RNA_pol_sf"/>
</dbReference>
<dbReference type="EMBL" id="QCYY01003068">
    <property type="protein sequence ID" value="ROT65587.1"/>
    <property type="molecule type" value="Genomic_DNA"/>
</dbReference>
<dbReference type="GO" id="GO:0042575">
    <property type="term" value="C:DNA polymerase complex"/>
    <property type="evidence" value="ECO:0007669"/>
    <property type="project" value="UniProtKB-ARBA"/>
</dbReference>
<evidence type="ECO:0000256" key="1">
    <source>
        <dbReference type="SAM" id="MobiDB-lite"/>
    </source>
</evidence>
<dbReference type="GO" id="GO:0071897">
    <property type="term" value="P:DNA biosynthetic process"/>
    <property type="evidence" value="ECO:0007669"/>
    <property type="project" value="UniProtKB-ARBA"/>
</dbReference>
<feature type="region of interest" description="Disordered" evidence="1">
    <location>
        <begin position="40"/>
        <end position="59"/>
    </location>
</feature>